<protein>
    <recommendedName>
        <fullName evidence="8">Acyltransferase 3 domain-containing protein</fullName>
    </recommendedName>
</protein>
<dbReference type="PANTHER" id="PTHR40074:SF2">
    <property type="entry name" value="O-ACETYLTRANSFERASE WECH"/>
    <property type="match status" value="1"/>
</dbReference>
<keyword evidence="5 7" id="KW-1133">Transmembrane helix</keyword>
<dbReference type="GO" id="GO:0016413">
    <property type="term" value="F:O-acetyltransferase activity"/>
    <property type="evidence" value="ECO:0007669"/>
    <property type="project" value="TreeGrafter"/>
</dbReference>
<evidence type="ECO:0000256" key="2">
    <source>
        <dbReference type="ARBA" id="ARBA00007400"/>
    </source>
</evidence>
<dbReference type="Pfam" id="PF01757">
    <property type="entry name" value="Acyl_transf_3"/>
    <property type="match status" value="1"/>
</dbReference>
<feature type="transmembrane region" description="Helical" evidence="7">
    <location>
        <begin position="317"/>
        <end position="336"/>
    </location>
</feature>
<keyword evidence="10" id="KW-1185">Reference proteome</keyword>
<keyword evidence="6 7" id="KW-0472">Membrane</keyword>
<dbReference type="GO" id="GO:0009246">
    <property type="term" value="P:enterobacterial common antigen biosynthetic process"/>
    <property type="evidence" value="ECO:0007669"/>
    <property type="project" value="TreeGrafter"/>
</dbReference>
<feature type="transmembrane region" description="Helical" evidence="7">
    <location>
        <begin position="97"/>
        <end position="118"/>
    </location>
</feature>
<dbReference type="RefSeq" id="WP_225353753.1">
    <property type="nucleotide sequence ID" value="NZ_AYYO01000012.1"/>
</dbReference>
<evidence type="ECO:0000259" key="8">
    <source>
        <dbReference type="Pfam" id="PF01757"/>
    </source>
</evidence>
<evidence type="ECO:0000256" key="1">
    <source>
        <dbReference type="ARBA" id="ARBA00004651"/>
    </source>
</evidence>
<evidence type="ECO:0000256" key="7">
    <source>
        <dbReference type="SAM" id="Phobius"/>
    </source>
</evidence>
<dbReference type="PANTHER" id="PTHR40074">
    <property type="entry name" value="O-ACETYLTRANSFERASE WECH"/>
    <property type="match status" value="1"/>
</dbReference>
<dbReference type="InterPro" id="IPR002656">
    <property type="entry name" value="Acyl_transf_3_dom"/>
</dbReference>
<accession>A0A0R1ZVH1</accession>
<evidence type="ECO:0000256" key="6">
    <source>
        <dbReference type="ARBA" id="ARBA00023136"/>
    </source>
</evidence>
<feature type="transmembrane region" description="Helical" evidence="7">
    <location>
        <begin position="238"/>
        <end position="257"/>
    </location>
</feature>
<reference evidence="9 10" key="1">
    <citation type="journal article" date="2015" name="Genome Announc.">
        <title>Expanding the biotechnology potential of lactobacilli through comparative genomics of 213 strains and associated genera.</title>
        <authorList>
            <person name="Sun Z."/>
            <person name="Harris H.M."/>
            <person name="McCann A."/>
            <person name="Guo C."/>
            <person name="Argimon S."/>
            <person name="Zhang W."/>
            <person name="Yang X."/>
            <person name="Jeffery I.B."/>
            <person name="Cooney J.C."/>
            <person name="Kagawa T.F."/>
            <person name="Liu W."/>
            <person name="Song Y."/>
            <person name="Salvetti E."/>
            <person name="Wrobel A."/>
            <person name="Rasinkangas P."/>
            <person name="Parkhill J."/>
            <person name="Rea M.C."/>
            <person name="O'Sullivan O."/>
            <person name="Ritari J."/>
            <person name="Douillard F.P."/>
            <person name="Paul Ross R."/>
            <person name="Yang R."/>
            <person name="Briner A.E."/>
            <person name="Felis G.E."/>
            <person name="de Vos W.M."/>
            <person name="Barrangou R."/>
            <person name="Klaenhammer T.R."/>
            <person name="Caufield P.W."/>
            <person name="Cui Y."/>
            <person name="Zhang H."/>
            <person name="O'Toole P.W."/>
        </authorList>
    </citation>
    <scope>NUCLEOTIDE SEQUENCE [LARGE SCALE GENOMIC DNA]</scope>
    <source>
        <strain evidence="9 10">DSM 20505</strain>
    </source>
</reference>
<organism evidence="9 10">
    <name type="scientific">Lacticaseibacillus sharpeae JCM 1186 = DSM 20505</name>
    <dbReference type="NCBI Taxonomy" id="1291052"/>
    <lineage>
        <taxon>Bacteria</taxon>
        <taxon>Bacillati</taxon>
        <taxon>Bacillota</taxon>
        <taxon>Bacilli</taxon>
        <taxon>Lactobacillales</taxon>
        <taxon>Lactobacillaceae</taxon>
        <taxon>Lacticaseibacillus</taxon>
    </lineage>
</organism>
<dbReference type="PATRIC" id="fig|1291052.5.peg.990"/>
<evidence type="ECO:0000256" key="3">
    <source>
        <dbReference type="ARBA" id="ARBA00022475"/>
    </source>
</evidence>
<comment type="similarity">
    <text evidence="2">Belongs to the acyltransferase 3 family.</text>
</comment>
<comment type="subcellular location">
    <subcellularLocation>
        <location evidence="1">Cell membrane</location>
        <topology evidence="1">Multi-pass membrane protein</topology>
    </subcellularLocation>
</comment>
<gene>
    <name evidence="9" type="ORF">FC18_GL000976</name>
</gene>
<sequence>MATETKKRKKPYLYEVDLMRVIFIFGVLANHATSTVTTPMHTDSTPYLVMLATHLILHFTRMGFMFISGLVLFLQYYNKKNNIWPTFWYKRYKGSGIPYIFWNGFFTFFTTIVAAGSMSFAEWGTAWWYHLVHADGFYMYYILVMFQLYLIFPLLVWLFKWLKTTRNHLILMGISLAFQIAFTFWAKYYFPYISHDGWPYLFSHYGNFILAYQFYFLAGGFSSIHYQEVVAFLGKVKWWLYGITALLAAGTLGLYYFNTLHLGLTRHYAELIHQPYLVIYASFMVATVFSLSLGYAQRRTRPRWQPFAKFVALSSKISFGIYLMQSIMLTIIAVYIPKIGLSDWGWLLSAPLVYIIALGGTWLLSYFCYKVPPFGILIGRPNWHIRKKAPATTK</sequence>
<feature type="transmembrane region" description="Helical" evidence="7">
    <location>
        <begin position="208"/>
        <end position="226"/>
    </location>
</feature>
<proteinExistence type="inferred from homology"/>
<dbReference type="AlphaFoldDB" id="A0A0R1ZVH1"/>
<keyword evidence="4 7" id="KW-0812">Transmembrane</keyword>
<dbReference type="GO" id="GO:0005886">
    <property type="term" value="C:plasma membrane"/>
    <property type="evidence" value="ECO:0007669"/>
    <property type="project" value="UniProtKB-SubCell"/>
</dbReference>
<feature type="transmembrane region" description="Helical" evidence="7">
    <location>
        <begin position="138"/>
        <end position="157"/>
    </location>
</feature>
<evidence type="ECO:0000256" key="5">
    <source>
        <dbReference type="ARBA" id="ARBA00022989"/>
    </source>
</evidence>
<comment type="caution">
    <text evidence="9">The sequence shown here is derived from an EMBL/GenBank/DDBJ whole genome shotgun (WGS) entry which is preliminary data.</text>
</comment>
<dbReference type="Proteomes" id="UP000051679">
    <property type="component" value="Unassembled WGS sequence"/>
</dbReference>
<name>A0A0R1ZVH1_9LACO</name>
<dbReference type="STRING" id="1291052.FC18_GL000976"/>
<feature type="transmembrane region" description="Helical" evidence="7">
    <location>
        <begin position="169"/>
        <end position="188"/>
    </location>
</feature>
<feature type="domain" description="Acyltransferase 3" evidence="8">
    <location>
        <begin position="14"/>
        <end position="365"/>
    </location>
</feature>
<dbReference type="EMBL" id="AYYO01000012">
    <property type="protein sequence ID" value="KRM55785.1"/>
    <property type="molecule type" value="Genomic_DNA"/>
</dbReference>
<feature type="transmembrane region" description="Helical" evidence="7">
    <location>
        <begin position="12"/>
        <end position="32"/>
    </location>
</feature>
<keyword evidence="3" id="KW-1003">Cell membrane</keyword>
<feature type="transmembrane region" description="Helical" evidence="7">
    <location>
        <begin position="52"/>
        <end position="77"/>
    </location>
</feature>
<evidence type="ECO:0000313" key="9">
    <source>
        <dbReference type="EMBL" id="KRM55785.1"/>
    </source>
</evidence>
<evidence type="ECO:0000313" key="10">
    <source>
        <dbReference type="Proteomes" id="UP000051679"/>
    </source>
</evidence>
<evidence type="ECO:0000256" key="4">
    <source>
        <dbReference type="ARBA" id="ARBA00022692"/>
    </source>
</evidence>
<feature type="transmembrane region" description="Helical" evidence="7">
    <location>
        <begin position="348"/>
        <end position="369"/>
    </location>
</feature>
<feature type="transmembrane region" description="Helical" evidence="7">
    <location>
        <begin position="277"/>
        <end position="296"/>
    </location>
</feature>